<dbReference type="RefSeq" id="WP_251803056.1">
    <property type="nucleotide sequence ID" value="NZ_JAMQOL010000058.1"/>
</dbReference>
<feature type="transmembrane region" description="Helical" evidence="9">
    <location>
        <begin position="285"/>
        <end position="311"/>
    </location>
</feature>
<keyword evidence="3" id="KW-0813">Transport</keyword>
<dbReference type="InterPro" id="IPR048279">
    <property type="entry name" value="MdtK-like"/>
</dbReference>
<evidence type="ECO:0000256" key="1">
    <source>
        <dbReference type="ARBA" id="ARBA00004651"/>
    </source>
</evidence>
<keyword evidence="6 9" id="KW-1133">Transmembrane helix</keyword>
<dbReference type="CDD" id="cd13136">
    <property type="entry name" value="MATE_DinF_like"/>
    <property type="match status" value="1"/>
</dbReference>
<protein>
    <submittedName>
        <fullName evidence="10">MATE family efflux transporter</fullName>
    </submittedName>
</protein>
<comment type="subcellular location">
    <subcellularLocation>
        <location evidence="1">Cell membrane</location>
        <topology evidence="1">Multi-pass membrane protein</topology>
    </subcellularLocation>
</comment>
<proteinExistence type="inferred from homology"/>
<feature type="transmembrane region" description="Helical" evidence="9">
    <location>
        <begin position="362"/>
        <end position="383"/>
    </location>
</feature>
<dbReference type="EMBL" id="JAMQOL010000058">
    <property type="protein sequence ID" value="MCM4083355.1"/>
    <property type="molecule type" value="Genomic_DNA"/>
</dbReference>
<feature type="transmembrane region" description="Helical" evidence="9">
    <location>
        <begin position="250"/>
        <end position="273"/>
    </location>
</feature>
<evidence type="ECO:0000256" key="3">
    <source>
        <dbReference type="ARBA" id="ARBA00022448"/>
    </source>
</evidence>
<keyword evidence="5 9" id="KW-0812">Transmembrane</keyword>
<evidence type="ECO:0000256" key="5">
    <source>
        <dbReference type="ARBA" id="ARBA00022692"/>
    </source>
</evidence>
<feature type="transmembrane region" description="Helical" evidence="9">
    <location>
        <begin position="420"/>
        <end position="438"/>
    </location>
</feature>
<evidence type="ECO:0000256" key="9">
    <source>
        <dbReference type="SAM" id="Phobius"/>
    </source>
</evidence>
<feature type="transmembrane region" description="Helical" evidence="9">
    <location>
        <begin position="61"/>
        <end position="84"/>
    </location>
</feature>
<comment type="caution">
    <text evidence="10">The sequence shown here is derived from an EMBL/GenBank/DDBJ whole genome shotgun (WGS) entry which is preliminary data.</text>
</comment>
<organism evidence="10 11">
    <name type="scientific">Paractinoplanes hotanensis</name>
    <dbReference type="NCBI Taxonomy" id="2906497"/>
    <lineage>
        <taxon>Bacteria</taxon>
        <taxon>Bacillati</taxon>
        <taxon>Actinomycetota</taxon>
        <taxon>Actinomycetes</taxon>
        <taxon>Micromonosporales</taxon>
        <taxon>Micromonosporaceae</taxon>
        <taxon>Paractinoplanes</taxon>
    </lineage>
</organism>
<reference evidence="10 11" key="1">
    <citation type="submission" date="2022-06" db="EMBL/GenBank/DDBJ databases">
        <title>Actinoplanes abujensis sp. nov., isolated from Nigerian arid soil.</title>
        <authorList>
            <person name="Ding P."/>
        </authorList>
    </citation>
    <scope>NUCLEOTIDE SEQUENCE [LARGE SCALE GENOMIC DNA]</scope>
    <source>
        <strain evidence="11">TRM88002</strain>
    </source>
</reference>
<evidence type="ECO:0000256" key="4">
    <source>
        <dbReference type="ARBA" id="ARBA00022475"/>
    </source>
</evidence>
<evidence type="ECO:0000313" key="10">
    <source>
        <dbReference type="EMBL" id="MCM4083355.1"/>
    </source>
</evidence>
<keyword evidence="7 9" id="KW-0472">Membrane</keyword>
<comment type="similarity">
    <text evidence="2">Belongs to the multi antimicrobial extrusion (MATE) (TC 2.A.66.1) family.</text>
</comment>
<feature type="transmembrane region" description="Helical" evidence="9">
    <location>
        <begin position="323"/>
        <end position="342"/>
    </location>
</feature>
<dbReference type="NCBIfam" id="TIGR00797">
    <property type="entry name" value="matE"/>
    <property type="match status" value="1"/>
</dbReference>
<feature type="transmembrane region" description="Helical" evidence="9">
    <location>
        <begin position="29"/>
        <end position="49"/>
    </location>
</feature>
<feature type="transmembrane region" description="Helical" evidence="9">
    <location>
        <begin position="180"/>
        <end position="202"/>
    </location>
</feature>
<evidence type="ECO:0000256" key="7">
    <source>
        <dbReference type="ARBA" id="ARBA00023136"/>
    </source>
</evidence>
<dbReference type="Pfam" id="PF01554">
    <property type="entry name" value="MatE"/>
    <property type="match status" value="2"/>
</dbReference>
<dbReference type="PANTHER" id="PTHR42893">
    <property type="entry name" value="PROTEIN DETOXIFICATION 44, CHLOROPLASTIC-RELATED"/>
    <property type="match status" value="1"/>
</dbReference>
<dbReference type="PANTHER" id="PTHR42893:SF46">
    <property type="entry name" value="PROTEIN DETOXIFICATION 44, CHLOROPLASTIC"/>
    <property type="match status" value="1"/>
</dbReference>
<dbReference type="InterPro" id="IPR002528">
    <property type="entry name" value="MATE_fam"/>
</dbReference>
<feature type="transmembrane region" description="Helical" evidence="9">
    <location>
        <begin position="395"/>
        <end position="414"/>
    </location>
</feature>
<evidence type="ECO:0000256" key="6">
    <source>
        <dbReference type="ARBA" id="ARBA00022989"/>
    </source>
</evidence>
<dbReference type="PIRSF" id="PIRSF006603">
    <property type="entry name" value="DinF"/>
    <property type="match status" value="1"/>
</dbReference>
<dbReference type="InterPro" id="IPR044644">
    <property type="entry name" value="DinF-like"/>
</dbReference>
<feature type="transmembrane region" description="Helical" evidence="9">
    <location>
        <begin position="148"/>
        <end position="168"/>
    </location>
</feature>
<name>A0ABT0YC26_9ACTN</name>
<keyword evidence="11" id="KW-1185">Reference proteome</keyword>
<feature type="region of interest" description="Disordered" evidence="8">
    <location>
        <begin position="1"/>
        <end position="20"/>
    </location>
</feature>
<evidence type="ECO:0000313" key="11">
    <source>
        <dbReference type="Proteomes" id="UP001523216"/>
    </source>
</evidence>
<gene>
    <name evidence="10" type="ORF">LXN57_37985</name>
</gene>
<accession>A0ABT0YC26</accession>
<dbReference type="Proteomes" id="UP001523216">
    <property type="component" value="Unassembled WGS sequence"/>
</dbReference>
<sequence length="452" mass="46345">MSPPAQPAASSEPDPTLLGRTPSVSTRRIAQLALPALVVLAAEPLYVLVDTAVVGHLGSVPLAAVAVGGTIMSVAAWLGTLMAYGTTGRAARRFGAGDRAAAVAEGVQASWLALGVGVLLALLAQPFAGPLAQALSGDPATAGAAATWLRVAALGAPGLLLAAAGNGWMRGVQDTRRPLIFVLGANVLSAVLCPVLVYPVGWGLTGSAVANVVAQTVSGGFFLHALIRETRQLRPDPQVMAQQLSLGRDLLIRGAAFQACFLSATAVASRFGVESVGAHQIALQLWFFSALALDAVAIAAQSLVGAALGGGRDDQARAVARKVTIAGGVAGVAFALLAAAGSSHIPGWFTPDAGVHDQAAVIWPWFIGLMPFAGVVYALDGVLIGAGDVRFLRNITLAAALLGFLPAIWIAYFFDLGLGGVWAGLALLILIRFVTTVWRWRSGRWAVVGVTR</sequence>
<keyword evidence="4" id="KW-1003">Cell membrane</keyword>
<feature type="transmembrane region" description="Helical" evidence="9">
    <location>
        <begin position="208"/>
        <end position="227"/>
    </location>
</feature>
<feature type="transmembrane region" description="Helical" evidence="9">
    <location>
        <begin position="109"/>
        <end position="128"/>
    </location>
</feature>
<evidence type="ECO:0000256" key="2">
    <source>
        <dbReference type="ARBA" id="ARBA00010199"/>
    </source>
</evidence>
<evidence type="ECO:0000256" key="8">
    <source>
        <dbReference type="SAM" id="MobiDB-lite"/>
    </source>
</evidence>